<comment type="subcellular location">
    <subcellularLocation>
        <location evidence="1">Cell membrane</location>
        <topology evidence="1">Multi-pass membrane protein</topology>
    </subcellularLocation>
</comment>
<feature type="transmembrane region" description="Helical" evidence="6">
    <location>
        <begin position="96"/>
        <end position="118"/>
    </location>
</feature>
<feature type="transmembrane region" description="Helical" evidence="6">
    <location>
        <begin position="43"/>
        <end position="64"/>
    </location>
</feature>
<evidence type="ECO:0000259" key="7">
    <source>
        <dbReference type="PROSITE" id="PS50850"/>
    </source>
</evidence>
<dbReference type="Gene3D" id="1.20.1250.20">
    <property type="entry name" value="MFS general substrate transporter like domains"/>
    <property type="match status" value="1"/>
</dbReference>
<dbReference type="InterPro" id="IPR050189">
    <property type="entry name" value="MFS_Efflux_Transporters"/>
</dbReference>
<feature type="transmembrane region" description="Helical" evidence="6">
    <location>
        <begin position="264"/>
        <end position="283"/>
    </location>
</feature>
<dbReference type="EMBL" id="CP023401">
    <property type="protein sequence ID" value="ATC37557.1"/>
    <property type="molecule type" value="Genomic_DNA"/>
</dbReference>
<dbReference type="CDD" id="cd17324">
    <property type="entry name" value="MFS_NepI_like"/>
    <property type="match status" value="1"/>
</dbReference>
<evidence type="ECO:0000313" key="9">
    <source>
        <dbReference type="Proteomes" id="UP000190057"/>
    </source>
</evidence>
<dbReference type="Pfam" id="PF07690">
    <property type="entry name" value="MFS_1"/>
    <property type="match status" value="1"/>
</dbReference>
<dbReference type="InterPro" id="IPR020846">
    <property type="entry name" value="MFS_dom"/>
</dbReference>
<evidence type="ECO:0000256" key="2">
    <source>
        <dbReference type="ARBA" id="ARBA00022475"/>
    </source>
</evidence>
<feature type="transmembrane region" description="Helical" evidence="6">
    <location>
        <begin position="201"/>
        <end position="219"/>
    </location>
</feature>
<dbReference type="InterPro" id="IPR036259">
    <property type="entry name" value="MFS_trans_sf"/>
</dbReference>
<dbReference type="Proteomes" id="UP000190057">
    <property type="component" value="Chromosome"/>
</dbReference>
<feature type="transmembrane region" description="Helical" evidence="6">
    <location>
        <begin position="329"/>
        <end position="350"/>
    </location>
</feature>
<keyword evidence="2" id="KW-1003">Cell membrane</keyword>
<gene>
    <name evidence="8" type="ORF">BAZ09_015525</name>
</gene>
<organism evidence="8 9">
    <name type="scientific">Elizabethkingia anophelis R26</name>
    <dbReference type="NCBI Taxonomy" id="1246994"/>
    <lineage>
        <taxon>Bacteria</taxon>
        <taxon>Pseudomonadati</taxon>
        <taxon>Bacteroidota</taxon>
        <taxon>Flavobacteriia</taxon>
        <taxon>Flavobacteriales</taxon>
        <taxon>Weeksellaceae</taxon>
        <taxon>Elizabethkingia</taxon>
    </lineage>
</organism>
<feature type="domain" description="Major facilitator superfamily (MFS) profile" evidence="7">
    <location>
        <begin position="6"/>
        <end position="384"/>
    </location>
</feature>
<sequence length="384" mass="42495">MKSKRTLYVLALGIFGITTTEFGVIGILPDLAKAFSISIDKAGWLLSAFAIIVAVFGPFMLMLLSSFRRKNLLVFSLLVFAAANIISAYIQNFYLLLLIRMVPAFFHPVYWSVALSVAEKNVLPEEQSKAAGLIFSGLTVATVLGVPLATLISDTVGWQYSFLITALINLIAAAGIQFYLPSIEYYNKTVQISYKRILDNRLLWINLLLSFMLIMAMYSTYGYMSDFLKTVTHMNGKQISFMLLIFGSIGILGNKLAGRYMSRFPVITLALFIVSLSLMHLLIYEYGSLFIPMVWITCFWGLIHSGGFLIGNINVVTSALDAPEFMNSMFTSCGNFAVTAGTLAGGYWIAHYGIQSLAWSSIICLLIAGVLLLLKNKLIKKTEL</sequence>
<feature type="transmembrane region" description="Helical" evidence="6">
    <location>
        <begin position="289"/>
        <end position="317"/>
    </location>
</feature>
<evidence type="ECO:0000256" key="3">
    <source>
        <dbReference type="ARBA" id="ARBA00022692"/>
    </source>
</evidence>
<keyword evidence="4 6" id="KW-1133">Transmembrane helix</keyword>
<feature type="transmembrane region" description="Helical" evidence="6">
    <location>
        <begin position="239"/>
        <end position="257"/>
    </location>
</feature>
<evidence type="ECO:0000256" key="5">
    <source>
        <dbReference type="ARBA" id="ARBA00023136"/>
    </source>
</evidence>
<evidence type="ECO:0000256" key="1">
    <source>
        <dbReference type="ARBA" id="ARBA00004651"/>
    </source>
</evidence>
<dbReference type="SUPFAM" id="SSF103473">
    <property type="entry name" value="MFS general substrate transporter"/>
    <property type="match status" value="1"/>
</dbReference>
<dbReference type="PANTHER" id="PTHR43124:SF3">
    <property type="entry name" value="CHLORAMPHENICOL EFFLUX PUMP RV0191"/>
    <property type="match status" value="1"/>
</dbReference>
<dbReference type="PANTHER" id="PTHR43124">
    <property type="entry name" value="PURINE EFFLUX PUMP PBUE"/>
    <property type="match status" value="1"/>
</dbReference>
<evidence type="ECO:0000256" key="4">
    <source>
        <dbReference type="ARBA" id="ARBA00022989"/>
    </source>
</evidence>
<reference evidence="8 9" key="1">
    <citation type="submission" date="2017-09" db="EMBL/GenBank/DDBJ databases">
        <title>Complete circularized genomes of four mosquito-derived Elizabethkingia anophelis isolates.</title>
        <authorList>
            <person name="Nicholson A.C."/>
            <person name="Xu J."/>
        </authorList>
    </citation>
    <scope>NUCLEOTIDE SEQUENCE [LARGE SCALE GENOMIC DNA]</scope>
    <source>
        <strain evidence="8 9">R26</strain>
    </source>
</reference>
<dbReference type="GeneID" id="56685900"/>
<keyword evidence="5 6" id="KW-0472">Membrane</keyword>
<feature type="transmembrane region" description="Helical" evidence="6">
    <location>
        <begin position="130"/>
        <end position="152"/>
    </location>
</feature>
<dbReference type="InterPro" id="IPR011701">
    <property type="entry name" value="MFS"/>
</dbReference>
<feature type="transmembrane region" description="Helical" evidence="6">
    <location>
        <begin position="158"/>
        <end position="180"/>
    </location>
</feature>
<keyword evidence="9" id="KW-1185">Reference proteome</keyword>
<evidence type="ECO:0000256" key="6">
    <source>
        <dbReference type="SAM" id="Phobius"/>
    </source>
</evidence>
<accession>A0ABN5C136</accession>
<name>A0ABN5C136_9FLAO</name>
<feature type="transmembrane region" description="Helical" evidence="6">
    <location>
        <begin position="7"/>
        <end position="28"/>
    </location>
</feature>
<feature type="transmembrane region" description="Helical" evidence="6">
    <location>
        <begin position="356"/>
        <end position="374"/>
    </location>
</feature>
<evidence type="ECO:0000313" key="8">
    <source>
        <dbReference type="EMBL" id="ATC37557.1"/>
    </source>
</evidence>
<protein>
    <submittedName>
        <fullName evidence="8">MFS transporter</fullName>
    </submittedName>
</protein>
<dbReference type="RefSeq" id="WP_009090353.1">
    <property type="nucleotide sequence ID" value="NZ_ANIW01000066.1"/>
</dbReference>
<dbReference type="PROSITE" id="PS50850">
    <property type="entry name" value="MFS"/>
    <property type="match status" value="1"/>
</dbReference>
<keyword evidence="3 6" id="KW-0812">Transmembrane</keyword>
<proteinExistence type="predicted"/>
<feature type="transmembrane region" description="Helical" evidence="6">
    <location>
        <begin position="71"/>
        <end position="90"/>
    </location>
</feature>